<dbReference type="Proteomes" id="UP000060016">
    <property type="component" value="Chromosome"/>
</dbReference>
<dbReference type="EMBL" id="CP012342">
    <property type="protein sequence ID" value="AKV58611.1"/>
    <property type="molecule type" value="Genomic_DNA"/>
</dbReference>
<proteinExistence type="predicted"/>
<accession>A0A0K1RBP1</accession>
<evidence type="ECO:0000256" key="1">
    <source>
        <dbReference type="SAM" id="MobiDB-lite"/>
    </source>
</evidence>
<name>A0A0K1RBP1_9CORY</name>
<reference evidence="2 3" key="1">
    <citation type="submission" date="2015-08" db="EMBL/GenBank/DDBJ databases">
        <authorList>
            <person name="Babu N.S."/>
            <person name="Beckwith C.J."/>
            <person name="Beseler K.G."/>
            <person name="Brison A."/>
            <person name="Carone J.V."/>
            <person name="Caskin T.P."/>
            <person name="Diamond M."/>
            <person name="Durham M.E."/>
            <person name="Foxe J.M."/>
            <person name="Go M."/>
            <person name="Henderson B.A."/>
            <person name="Jones I.B."/>
            <person name="McGettigan J.A."/>
            <person name="Micheletti S.J."/>
            <person name="Nasrallah M.E."/>
            <person name="Ortiz D."/>
            <person name="Piller C.R."/>
            <person name="Privatt S.R."/>
            <person name="Schneider S.L."/>
            <person name="Sharp S."/>
            <person name="Smith T.C."/>
            <person name="Stanton J.D."/>
            <person name="Ullery H.E."/>
            <person name="Wilson R.J."/>
            <person name="Serrano M.G."/>
            <person name="Buck G."/>
            <person name="Lee V."/>
            <person name="Wang Y."/>
            <person name="Carvalho R."/>
            <person name="Voegtly L."/>
            <person name="Shi R."/>
            <person name="Duckworth R."/>
            <person name="Johnson A."/>
            <person name="Loviza R."/>
            <person name="Walstead R."/>
            <person name="Shah Z."/>
            <person name="Kiflezghi M."/>
            <person name="Wade K."/>
            <person name="Ball S.L."/>
            <person name="Bradley K.W."/>
            <person name="Asai D.J."/>
            <person name="Bowman C.A."/>
            <person name="Russell D.A."/>
            <person name="Pope W.H."/>
            <person name="Jacobs-Sera D."/>
            <person name="Hendrix R.W."/>
            <person name="Hatfull G.F."/>
        </authorList>
    </citation>
    <scope>NUCLEOTIDE SEQUENCE [LARGE SCALE GENOMIC DNA]</scope>
    <source>
        <strain evidence="2 3">PUDD_83A45</strain>
    </source>
</reference>
<keyword evidence="3" id="KW-1185">Reference proteome</keyword>
<dbReference type="PATRIC" id="fig|156976.3.peg.963"/>
<gene>
    <name evidence="2" type="ORF">AK829_04850</name>
</gene>
<dbReference type="STRING" id="156976.AK829_04850"/>
<evidence type="ECO:0000313" key="3">
    <source>
        <dbReference type="Proteomes" id="UP000060016"/>
    </source>
</evidence>
<organism evidence="2 3">
    <name type="scientific">Corynebacterium riegelii</name>
    <dbReference type="NCBI Taxonomy" id="156976"/>
    <lineage>
        <taxon>Bacteria</taxon>
        <taxon>Bacillati</taxon>
        <taxon>Actinomycetota</taxon>
        <taxon>Actinomycetes</taxon>
        <taxon>Mycobacteriales</taxon>
        <taxon>Corynebacteriaceae</taxon>
        <taxon>Corynebacterium</taxon>
    </lineage>
</organism>
<dbReference type="KEGG" id="crie:AK829_04850"/>
<dbReference type="AlphaFoldDB" id="A0A0K1RBP1"/>
<evidence type="ECO:0000313" key="2">
    <source>
        <dbReference type="EMBL" id="AKV58611.1"/>
    </source>
</evidence>
<sequence length="301" mass="32072">MPSALRNDAASTPPPTFVPIEDVQAPDEEITAAQEDDGYVDVDPELFANGYGAVVGGNSGVAGCFVKDESLDPDYPGQLLTSCQVMFRYPLPEMQFNGGWPDATYSNVFDFDYDLGEFQAGHSPGSQGFASPPPGLEPGQRVTIYGTTFTHLHNGGFRVERDGQGVEVHNSVTQFDDDPEDRIAQSKEPVDVGTQCGVLHAPSGDALAVIAVEDGTNCDTAMDVMEGYRKALHFGETEGQAALWTSPEGWGCTGRYFYEGEEYIGANGKLSCGDSSPSGEPASLGSGEVVAVPFDEIHRLP</sequence>
<feature type="region of interest" description="Disordered" evidence="1">
    <location>
        <begin position="1"/>
        <end position="20"/>
    </location>
</feature>
<protein>
    <submittedName>
        <fullName evidence="2">Uncharacterized protein</fullName>
    </submittedName>
</protein>